<evidence type="ECO:0000313" key="2">
    <source>
        <dbReference type="EMBL" id="KAJ7410173.1"/>
    </source>
</evidence>
<feature type="region of interest" description="Disordered" evidence="1">
    <location>
        <begin position="164"/>
        <end position="191"/>
    </location>
</feature>
<keyword evidence="3" id="KW-1185">Reference proteome</keyword>
<sequence>MVPIKCREVNQFELCSSSTKLRMSSHLPVHMISIPIAAKFSVILNKSSFLALALLLDQGMSRRNMGHGGQDAAEHRQDQKGKSMFSKGKESSSKSRDFCLPGFERQIAVAHFIAALSNSFLSGTPKPFQLLPIFIFKINGKHINVIVSSKAVIRNRLKSSAISSRAFSPPEEQCDEQSRNQLLTVGDENFE</sequence>
<gene>
    <name evidence="2" type="ORF">WISP_110105</name>
</gene>
<name>A0ABQ9CVV6_9PASS</name>
<evidence type="ECO:0000256" key="1">
    <source>
        <dbReference type="SAM" id="MobiDB-lite"/>
    </source>
</evidence>
<reference evidence="2" key="1">
    <citation type="submission" date="2019-10" db="EMBL/GenBank/DDBJ databases">
        <authorList>
            <person name="Soares A.E.R."/>
            <person name="Aleixo A."/>
            <person name="Schneider P."/>
            <person name="Miyaki C.Y."/>
            <person name="Schneider M.P."/>
            <person name="Mello C."/>
            <person name="Vasconcelos A.T.R."/>
        </authorList>
    </citation>
    <scope>NUCLEOTIDE SEQUENCE</scope>
    <source>
        <tissue evidence="2">Muscle</tissue>
    </source>
</reference>
<feature type="region of interest" description="Disordered" evidence="1">
    <location>
        <begin position="65"/>
        <end position="94"/>
    </location>
</feature>
<feature type="compositionally biased region" description="Basic and acidic residues" evidence="1">
    <location>
        <begin position="72"/>
        <end position="94"/>
    </location>
</feature>
<comment type="caution">
    <text evidence="2">The sequence shown here is derived from an EMBL/GenBank/DDBJ whole genome shotgun (WGS) entry which is preliminary data.</text>
</comment>
<evidence type="ECO:0000313" key="3">
    <source>
        <dbReference type="Proteomes" id="UP001145742"/>
    </source>
</evidence>
<organism evidence="2 3">
    <name type="scientific">Willisornis vidua</name>
    <name type="common">Xingu scale-backed antbird</name>
    <dbReference type="NCBI Taxonomy" id="1566151"/>
    <lineage>
        <taxon>Eukaryota</taxon>
        <taxon>Metazoa</taxon>
        <taxon>Chordata</taxon>
        <taxon>Craniata</taxon>
        <taxon>Vertebrata</taxon>
        <taxon>Euteleostomi</taxon>
        <taxon>Archelosauria</taxon>
        <taxon>Archosauria</taxon>
        <taxon>Dinosauria</taxon>
        <taxon>Saurischia</taxon>
        <taxon>Theropoda</taxon>
        <taxon>Coelurosauria</taxon>
        <taxon>Aves</taxon>
        <taxon>Neognathae</taxon>
        <taxon>Neoaves</taxon>
        <taxon>Telluraves</taxon>
        <taxon>Australaves</taxon>
        <taxon>Passeriformes</taxon>
        <taxon>Thamnophilidae</taxon>
        <taxon>Willisornis</taxon>
    </lineage>
</organism>
<protein>
    <submittedName>
        <fullName evidence="2">Uncharacterized protein</fullName>
    </submittedName>
</protein>
<dbReference type="EMBL" id="WHWB01034425">
    <property type="protein sequence ID" value="KAJ7410173.1"/>
    <property type="molecule type" value="Genomic_DNA"/>
</dbReference>
<proteinExistence type="predicted"/>
<accession>A0ABQ9CVV6</accession>
<dbReference type="Proteomes" id="UP001145742">
    <property type="component" value="Unassembled WGS sequence"/>
</dbReference>